<evidence type="ECO:0000256" key="1">
    <source>
        <dbReference type="SAM" id="MobiDB-lite"/>
    </source>
</evidence>
<dbReference type="Proteomes" id="UP000269221">
    <property type="component" value="Unassembled WGS sequence"/>
</dbReference>
<dbReference type="AlphaFoldDB" id="A0A3M0KIT7"/>
<accession>A0A3M0KIT7</accession>
<evidence type="ECO:0000313" key="3">
    <source>
        <dbReference type="Proteomes" id="UP000269221"/>
    </source>
</evidence>
<gene>
    <name evidence="2" type="ORF">DUI87_10683</name>
</gene>
<proteinExistence type="predicted"/>
<dbReference type="GO" id="GO:0061343">
    <property type="term" value="P:cell adhesion involved in heart morphogenesis"/>
    <property type="evidence" value="ECO:0007669"/>
    <property type="project" value="TreeGrafter"/>
</dbReference>
<evidence type="ECO:0008006" key="4">
    <source>
        <dbReference type="Google" id="ProtNLM"/>
    </source>
</evidence>
<protein>
    <recommendedName>
        <fullName evidence="4">RNA-directed DNA polymerase from mobile element jockey</fullName>
    </recommendedName>
</protein>
<dbReference type="GO" id="GO:0007508">
    <property type="term" value="P:larval heart development"/>
    <property type="evidence" value="ECO:0007669"/>
    <property type="project" value="TreeGrafter"/>
</dbReference>
<organism evidence="2 3">
    <name type="scientific">Hirundo rustica rustica</name>
    <dbReference type="NCBI Taxonomy" id="333673"/>
    <lineage>
        <taxon>Eukaryota</taxon>
        <taxon>Metazoa</taxon>
        <taxon>Chordata</taxon>
        <taxon>Craniata</taxon>
        <taxon>Vertebrata</taxon>
        <taxon>Euteleostomi</taxon>
        <taxon>Archelosauria</taxon>
        <taxon>Archosauria</taxon>
        <taxon>Dinosauria</taxon>
        <taxon>Saurischia</taxon>
        <taxon>Theropoda</taxon>
        <taxon>Coelurosauria</taxon>
        <taxon>Aves</taxon>
        <taxon>Neognathae</taxon>
        <taxon>Neoaves</taxon>
        <taxon>Telluraves</taxon>
        <taxon>Australaves</taxon>
        <taxon>Passeriformes</taxon>
        <taxon>Sylvioidea</taxon>
        <taxon>Hirundinidae</taxon>
        <taxon>Hirundo</taxon>
    </lineage>
</organism>
<dbReference type="OrthoDB" id="10067229at2759"/>
<dbReference type="PANTHER" id="PTHR33395">
    <property type="entry name" value="TRANSCRIPTASE, PUTATIVE-RELATED-RELATED"/>
    <property type="match status" value="1"/>
</dbReference>
<dbReference type="PANTHER" id="PTHR33395:SF22">
    <property type="entry name" value="REVERSE TRANSCRIPTASE DOMAIN-CONTAINING PROTEIN"/>
    <property type="match status" value="1"/>
</dbReference>
<comment type="caution">
    <text evidence="2">The sequence shown here is derived from an EMBL/GenBank/DDBJ whole genome shotgun (WGS) entry which is preliminary data.</text>
</comment>
<dbReference type="GO" id="GO:0031012">
    <property type="term" value="C:extracellular matrix"/>
    <property type="evidence" value="ECO:0007669"/>
    <property type="project" value="TreeGrafter"/>
</dbReference>
<dbReference type="EMBL" id="QRBI01000106">
    <property type="protein sequence ID" value="RMC13152.1"/>
    <property type="molecule type" value="Genomic_DNA"/>
</dbReference>
<feature type="region of interest" description="Disordered" evidence="1">
    <location>
        <begin position="1"/>
        <end position="53"/>
    </location>
</feature>
<keyword evidence="3" id="KW-1185">Reference proteome</keyword>
<name>A0A3M0KIT7_HIRRU</name>
<reference evidence="2 3" key="1">
    <citation type="submission" date="2018-07" db="EMBL/GenBank/DDBJ databases">
        <title>A high quality draft genome assembly of the barn swallow (H. rustica rustica).</title>
        <authorList>
            <person name="Formenti G."/>
            <person name="Chiara M."/>
            <person name="Poveda L."/>
            <person name="Francoijs K.-J."/>
            <person name="Bonisoli-Alquati A."/>
            <person name="Canova L."/>
            <person name="Gianfranceschi L."/>
            <person name="Horner D.S."/>
            <person name="Saino N."/>
        </authorList>
    </citation>
    <scope>NUCLEOTIDE SEQUENCE [LARGE SCALE GENOMIC DNA]</scope>
    <source>
        <strain evidence="2">Chelidonia</strain>
        <tissue evidence="2">Blood</tissue>
    </source>
</reference>
<evidence type="ECO:0000313" key="2">
    <source>
        <dbReference type="EMBL" id="RMC13152.1"/>
    </source>
</evidence>
<sequence>MVIRGGSHGLEESITPMFKKGKKEAGNLQRQYTGKDNWPPEPADGDGEQKSPLAIQEKAVSNLLSHLDARKSMGPDGIHPRVTRELVEKLAKLLSIVYHQSWLTGEVPDDWKLPSVMSIHNKGQKVDLGKLQSYQPDLSAQQDSG</sequence>